<dbReference type="Proteomes" id="UP000189670">
    <property type="component" value="Unassembled WGS sequence"/>
</dbReference>
<evidence type="ECO:0000313" key="2">
    <source>
        <dbReference type="Proteomes" id="UP000189670"/>
    </source>
</evidence>
<dbReference type="EMBL" id="ATBP01002585">
    <property type="protein sequence ID" value="ETR65693.1"/>
    <property type="molecule type" value="Genomic_DNA"/>
</dbReference>
<dbReference type="AlphaFoldDB" id="A0A1V1NT10"/>
<name>A0A1V1NT10_9BACT</name>
<feature type="non-terminal residue" evidence="1">
    <location>
        <position position="90"/>
    </location>
</feature>
<proteinExistence type="predicted"/>
<organism evidence="1 2">
    <name type="scientific">Candidatus Magnetoglobus multicellularis str. Araruama</name>
    <dbReference type="NCBI Taxonomy" id="890399"/>
    <lineage>
        <taxon>Bacteria</taxon>
        <taxon>Pseudomonadati</taxon>
        <taxon>Thermodesulfobacteriota</taxon>
        <taxon>Desulfobacteria</taxon>
        <taxon>Desulfobacterales</taxon>
        <taxon>Desulfobacteraceae</taxon>
        <taxon>Candidatus Magnetoglobus</taxon>
    </lineage>
</organism>
<protein>
    <submittedName>
        <fullName evidence="1">Uncharacterized protein</fullName>
    </submittedName>
</protein>
<gene>
    <name evidence="1" type="ORF">OMM_13859</name>
</gene>
<comment type="caution">
    <text evidence="1">The sequence shown here is derived from an EMBL/GenBank/DDBJ whole genome shotgun (WGS) entry which is preliminary data.</text>
</comment>
<evidence type="ECO:0000313" key="1">
    <source>
        <dbReference type="EMBL" id="ETR65693.1"/>
    </source>
</evidence>
<reference evidence="2" key="1">
    <citation type="submission" date="2012-11" db="EMBL/GenBank/DDBJ databases">
        <authorList>
            <person name="Lucero-Rivera Y.E."/>
            <person name="Tovar-Ramirez D."/>
        </authorList>
    </citation>
    <scope>NUCLEOTIDE SEQUENCE [LARGE SCALE GENOMIC DNA]</scope>
    <source>
        <strain evidence="2">Araruama</strain>
    </source>
</reference>
<sequence>MLVDAVPEFKTLDRELTNELKTRYNPGEQVVIYEDRTPVVFVADKIDSISFACTDSGKRKRLSLVCLFLLVIPDARFSWMNIQVEYIPLL</sequence>
<accession>A0A1V1NT10</accession>